<reference evidence="4 5" key="1">
    <citation type="submission" date="2022-04" db="EMBL/GenBank/DDBJ databases">
        <title>Mechanism of arsenic methylation and mitigation arsenic toxicity by Bacillus sp. LH14 from an Arsenic-Contaminated Paddy Soil.</title>
        <authorList>
            <person name="Wang D."/>
        </authorList>
    </citation>
    <scope>NUCLEOTIDE SEQUENCE [LARGE SCALE GENOMIC DNA]</scope>
    <source>
        <strain evidence="4 5">LH14</strain>
    </source>
</reference>
<dbReference type="PANTHER" id="PTHR31157">
    <property type="entry name" value="SCP DOMAIN-CONTAINING PROTEIN"/>
    <property type="match status" value="1"/>
</dbReference>
<dbReference type="InterPro" id="IPR035940">
    <property type="entry name" value="CAP_sf"/>
</dbReference>
<dbReference type="InterPro" id="IPR014044">
    <property type="entry name" value="CAP_dom"/>
</dbReference>
<evidence type="ECO:0000259" key="3">
    <source>
        <dbReference type="SMART" id="SM00287"/>
    </source>
</evidence>
<dbReference type="SMART" id="SM00287">
    <property type="entry name" value="SH3b"/>
    <property type="match status" value="1"/>
</dbReference>
<dbReference type="EMBL" id="CP096034">
    <property type="protein sequence ID" value="UPM53125.1"/>
    <property type="molecule type" value="Genomic_DNA"/>
</dbReference>
<keyword evidence="5" id="KW-1185">Reference proteome</keyword>
<evidence type="ECO:0000256" key="1">
    <source>
        <dbReference type="SAM" id="MobiDB-lite"/>
    </source>
</evidence>
<protein>
    <submittedName>
        <fullName evidence="4">CAP domain-containing protein</fullName>
    </submittedName>
</protein>
<feature type="compositionally biased region" description="Low complexity" evidence="1">
    <location>
        <begin position="96"/>
        <end position="130"/>
    </location>
</feature>
<dbReference type="SUPFAM" id="SSF55797">
    <property type="entry name" value="PR-1-like"/>
    <property type="match status" value="1"/>
</dbReference>
<dbReference type="CDD" id="cd05379">
    <property type="entry name" value="CAP_bacterial"/>
    <property type="match status" value="1"/>
</dbReference>
<dbReference type="Proteomes" id="UP000830639">
    <property type="component" value="Chromosome"/>
</dbReference>
<feature type="signal peptide" evidence="2">
    <location>
        <begin position="1"/>
        <end position="32"/>
    </location>
</feature>
<accession>A0ABY4JJE1</accession>
<evidence type="ECO:0000313" key="5">
    <source>
        <dbReference type="Proteomes" id="UP000830639"/>
    </source>
</evidence>
<dbReference type="InterPro" id="IPR003646">
    <property type="entry name" value="SH3-like_bac-type"/>
</dbReference>
<feature type="region of interest" description="Disordered" evidence="1">
    <location>
        <begin position="96"/>
        <end position="131"/>
    </location>
</feature>
<organism evidence="4 5">
    <name type="scientific">Gottfriedia acidiceleris</name>
    <dbReference type="NCBI Taxonomy" id="371036"/>
    <lineage>
        <taxon>Bacteria</taxon>
        <taxon>Bacillati</taxon>
        <taxon>Bacillota</taxon>
        <taxon>Bacilli</taxon>
        <taxon>Bacillales</taxon>
        <taxon>Bacillaceae</taxon>
        <taxon>Gottfriedia</taxon>
    </lineage>
</organism>
<name>A0ABY4JJE1_9BACI</name>
<sequence length="239" mass="25626">MNKNIKKVTQTVLGIAIAAPMVLGFGSTYAGATSGAVTATKVAVKDKASNNARTIGYLTKNQKINYSGYNSTFVKIRYNGKTRYILKKNVKYVPPTTSTPTNPATPTIPASNPATPAIPASNPATPPSSNDSIQQQILDLVNIERGKGGLKPLTLSSYLNGTAQAWSQTMSNANNMYHSTLNFNGGYKGENIAHGQTTAKEVMTDWMNSPGHRANIMSANFKQLGVGKVGTYWTQQFTD</sequence>
<keyword evidence="2" id="KW-0732">Signal</keyword>
<dbReference type="RefSeq" id="WP_248266440.1">
    <property type="nucleotide sequence ID" value="NZ_CP096034.1"/>
</dbReference>
<gene>
    <name evidence="4" type="ORF">MY490_15045</name>
</gene>
<proteinExistence type="predicted"/>
<evidence type="ECO:0000313" key="4">
    <source>
        <dbReference type="EMBL" id="UPM53125.1"/>
    </source>
</evidence>
<dbReference type="Gene3D" id="3.40.33.10">
    <property type="entry name" value="CAP"/>
    <property type="match status" value="1"/>
</dbReference>
<evidence type="ECO:0000256" key="2">
    <source>
        <dbReference type="SAM" id="SignalP"/>
    </source>
</evidence>
<feature type="domain" description="SH3b" evidence="3">
    <location>
        <begin position="32"/>
        <end position="94"/>
    </location>
</feature>
<dbReference type="Pfam" id="PF00188">
    <property type="entry name" value="CAP"/>
    <property type="match status" value="1"/>
</dbReference>
<dbReference type="PANTHER" id="PTHR31157:SF1">
    <property type="entry name" value="SCP DOMAIN-CONTAINING PROTEIN"/>
    <property type="match status" value="1"/>
</dbReference>
<feature type="chain" id="PRO_5045542989" evidence="2">
    <location>
        <begin position="33"/>
        <end position="239"/>
    </location>
</feature>